<dbReference type="Gene3D" id="1.10.287.4070">
    <property type="match status" value="1"/>
</dbReference>
<accession>A0AAV9XWG2</accession>
<organism evidence="6 7">
    <name type="scientific">Cryptosporidium xiaoi</name>
    <dbReference type="NCBI Taxonomy" id="659607"/>
    <lineage>
        <taxon>Eukaryota</taxon>
        <taxon>Sar</taxon>
        <taxon>Alveolata</taxon>
        <taxon>Apicomplexa</taxon>
        <taxon>Conoidasida</taxon>
        <taxon>Coccidia</taxon>
        <taxon>Eucoccidiorida</taxon>
        <taxon>Eimeriorina</taxon>
        <taxon>Cryptosporidiidae</taxon>
        <taxon>Cryptosporidium</taxon>
    </lineage>
</organism>
<feature type="compositionally biased region" description="Pro residues" evidence="4">
    <location>
        <begin position="315"/>
        <end position="327"/>
    </location>
</feature>
<evidence type="ECO:0000256" key="3">
    <source>
        <dbReference type="ARBA" id="ARBA00023274"/>
    </source>
</evidence>
<evidence type="ECO:0000256" key="1">
    <source>
        <dbReference type="ARBA" id="ARBA00004123"/>
    </source>
</evidence>
<dbReference type="PANTHER" id="PTHR13904">
    <property type="entry name" value="PRE-MRNA SPLICING FACTOR PRP31"/>
    <property type="match status" value="1"/>
</dbReference>
<protein>
    <recommendedName>
        <fullName evidence="5">Nop domain-containing protein</fullName>
    </recommendedName>
</protein>
<reference evidence="6 7" key="1">
    <citation type="submission" date="2023-10" db="EMBL/GenBank/DDBJ databases">
        <title>Comparative genomics analysis reveals potential genetic determinants of host preference in Cryptosporidium xiaoi.</title>
        <authorList>
            <person name="Xiao L."/>
            <person name="Li J."/>
        </authorList>
    </citation>
    <scope>NUCLEOTIDE SEQUENCE [LARGE SCALE GENOMIC DNA]</scope>
    <source>
        <strain evidence="6 7">52996</strain>
    </source>
</reference>
<dbReference type="InterPro" id="IPR027105">
    <property type="entry name" value="Prp31"/>
</dbReference>
<evidence type="ECO:0000259" key="5">
    <source>
        <dbReference type="PROSITE" id="PS51358"/>
    </source>
</evidence>
<dbReference type="InterPro" id="IPR002687">
    <property type="entry name" value="Nop_dom"/>
</dbReference>
<dbReference type="GO" id="GO:0071011">
    <property type="term" value="C:precatalytic spliceosome"/>
    <property type="evidence" value="ECO:0007669"/>
    <property type="project" value="TreeGrafter"/>
</dbReference>
<evidence type="ECO:0000256" key="4">
    <source>
        <dbReference type="SAM" id="MobiDB-lite"/>
    </source>
</evidence>
<dbReference type="Pfam" id="PF09785">
    <property type="entry name" value="Prp31_C"/>
    <property type="match status" value="1"/>
</dbReference>
<dbReference type="SUPFAM" id="SSF89124">
    <property type="entry name" value="Nop domain"/>
    <property type="match status" value="1"/>
</dbReference>
<proteinExistence type="predicted"/>
<dbReference type="AlphaFoldDB" id="A0AAV9XWG2"/>
<evidence type="ECO:0000313" key="6">
    <source>
        <dbReference type="EMBL" id="KAK6588947.1"/>
    </source>
</evidence>
<dbReference type="PANTHER" id="PTHR13904:SF0">
    <property type="entry name" value="U4_U6 SMALL NUCLEAR RIBONUCLEOPROTEIN PRP31"/>
    <property type="match status" value="1"/>
</dbReference>
<dbReference type="PROSITE" id="PS51358">
    <property type="entry name" value="NOP"/>
    <property type="match status" value="1"/>
</dbReference>
<keyword evidence="7" id="KW-1185">Reference proteome</keyword>
<evidence type="ECO:0000313" key="7">
    <source>
        <dbReference type="Proteomes" id="UP001311799"/>
    </source>
</evidence>
<dbReference type="InterPro" id="IPR019175">
    <property type="entry name" value="Prp31_C"/>
</dbReference>
<gene>
    <name evidence="6" type="ORF">RS030_273693</name>
</gene>
<dbReference type="GO" id="GO:0000244">
    <property type="term" value="P:spliceosomal tri-snRNP complex assembly"/>
    <property type="evidence" value="ECO:0007669"/>
    <property type="project" value="InterPro"/>
</dbReference>
<feature type="region of interest" description="Disordered" evidence="4">
    <location>
        <begin position="315"/>
        <end position="335"/>
    </location>
</feature>
<dbReference type="Gene3D" id="1.10.246.90">
    <property type="entry name" value="Nop domain"/>
    <property type="match status" value="1"/>
</dbReference>
<sequence>MSSLQELLLRDLSEIENTSPSNHNFPDNEELSDDNIKEEIERLIKLGRCHSGLKEDIYMGDDNLNEIYSLFQEIIDVISLVDKKIATKYEKVKSLYKDYFPELSSIIINQMDYLEVVGRIITKNTISDVKLDDILPNSTIMTITISLSANKRSVPNKEAYDSIFECIKYSKEILNGKNTLLGFLQEQVNRITPNLSALVGPEITAILLCKSGGLRNLAEMPSQNIMVLGSNRNNKANGHFSTGTVRIELLQSTISQCDIVKNVPEIHKKKAIRLLSSKCGLCARIDLTSCDKNSQHGEELRNYIINMLEKVQEPPQKPLKKPLPVPKDFPKSKRGGRRIRKIKEKFKQTQTRKEMNRVKFGEEEEEYTVDGKTIGLGMLSKVEGRGRIKNISFKKMKISSGKSINSNDTKNGNSSTISFTPYQGMVF</sequence>
<dbReference type="GO" id="GO:0005687">
    <property type="term" value="C:U4 snRNP"/>
    <property type="evidence" value="ECO:0007669"/>
    <property type="project" value="TreeGrafter"/>
</dbReference>
<keyword evidence="3" id="KW-0687">Ribonucleoprotein</keyword>
<comment type="caution">
    <text evidence="6">The sequence shown here is derived from an EMBL/GenBank/DDBJ whole genome shotgun (WGS) entry which is preliminary data.</text>
</comment>
<evidence type="ECO:0000256" key="2">
    <source>
        <dbReference type="ARBA" id="ARBA00023242"/>
    </source>
</evidence>
<dbReference type="EMBL" id="JAWDEY010000019">
    <property type="protein sequence ID" value="KAK6588947.1"/>
    <property type="molecule type" value="Genomic_DNA"/>
</dbReference>
<dbReference type="Pfam" id="PF01798">
    <property type="entry name" value="Nop"/>
    <property type="match status" value="1"/>
</dbReference>
<feature type="domain" description="Nop" evidence="5">
    <location>
        <begin position="191"/>
        <end position="313"/>
    </location>
</feature>
<dbReference type="GO" id="GO:0046540">
    <property type="term" value="C:U4/U6 x U5 tri-snRNP complex"/>
    <property type="evidence" value="ECO:0007669"/>
    <property type="project" value="InterPro"/>
</dbReference>
<dbReference type="InterPro" id="IPR036070">
    <property type="entry name" value="Nop_dom_sf"/>
</dbReference>
<name>A0AAV9XWG2_9CRYT</name>
<dbReference type="Proteomes" id="UP001311799">
    <property type="component" value="Unassembled WGS sequence"/>
</dbReference>
<comment type="subcellular location">
    <subcellularLocation>
        <location evidence="1">Nucleus</location>
    </subcellularLocation>
</comment>
<dbReference type="InterPro" id="IPR042239">
    <property type="entry name" value="Nop_C"/>
</dbReference>
<keyword evidence="2" id="KW-0539">Nucleus</keyword>